<accession>A0A146G547</accession>
<evidence type="ECO:0000313" key="4">
    <source>
        <dbReference type="Proteomes" id="UP000076023"/>
    </source>
</evidence>
<dbReference type="InterPro" id="IPR050570">
    <property type="entry name" value="Cell_wall_metabolism_enzyme"/>
</dbReference>
<dbReference type="EMBL" id="BDCO01000002">
    <property type="protein sequence ID" value="GAT31948.1"/>
    <property type="molecule type" value="Genomic_DNA"/>
</dbReference>
<dbReference type="Gene3D" id="2.70.70.10">
    <property type="entry name" value="Glucose Permease (Domain IIA)"/>
    <property type="match status" value="1"/>
</dbReference>
<evidence type="ECO:0000313" key="3">
    <source>
        <dbReference type="EMBL" id="GAT31948.1"/>
    </source>
</evidence>
<keyword evidence="4" id="KW-1185">Reference proteome</keyword>
<dbReference type="InterPro" id="IPR011055">
    <property type="entry name" value="Dup_hybrid_motif"/>
</dbReference>
<evidence type="ECO:0000259" key="2">
    <source>
        <dbReference type="Pfam" id="PF01551"/>
    </source>
</evidence>
<protein>
    <submittedName>
        <fullName evidence="3">Peptidase family M23</fullName>
    </submittedName>
</protein>
<proteinExistence type="predicted"/>
<dbReference type="GO" id="GO:0004222">
    <property type="term" value="F:metalloendopeptidase activity"/>
    <property type="evidence" value="ECO:0007669"/>
    <property type="project" value="TreeGrafter"/>
</dbReference>
<gene>
    <name evidence="3" type="ORF">TSACC_2343</name>
</gene>
<dbReference type="Proteomes" id="UP000076023">
    <property type="component" value="Unassembled WGS sequence"/>
</dbReference>
<dbReference type="STRING" id="690879.TSACC_2343"/>
<dbReference type="Pfam" id="PF01551">
    <property type="entry name" value="Peptidase_M23"/>
    <property type="match status" value="1"/>
</dbReference>
<dbReference type="PANTHER" id="PTHR21666:SF270">
    <property type="entry name" value="MUREIN HYDROLASE ACTIVATOR ENVC"/>
    <property type="match status" value="1"/>
</dbReference>
<dbReference type="RefSeq" id="WP_075077813.1">
    <property type="nucleotide sequence ID" value="NZ_BDCO01000002.1"/>
</dbReference>
<evidence type="ECO:0000256" key="1">
    <source>
        <dbReference type="SAM" id="SignalP"/>
    </source>
</evidence>
<dbReference type="InParanoid" id="A0A146G547"/>
<keyword evidence="1" id="KW-0732">Signal</keyword>
<dbReference type="AlphaFoldDB" id="A0A146G547"/>
<dbReference type="CDD" id="cd12797">
    <property type="entry name" value="M23_peptidase"/>
    <property type="match status" value="1"/>
</dbReference>
<dbReference type="PANTHER" id="PTHR21666">
    <property type="entry name" value="PEPTIDASE-RELATED"/>
    <property type="match status" value="1"/>
</dbReference>
<feature type="signal peptide" evidence="1">
    <location>
        <begin position="1"/>
        <end position="19"/>
    </location>
</feature>
<dbReference type="InterPro" id="IPR016047">
    <property type="entry name" value="M23ase_b-sheet_dom"/>
</dbReference>
<feature type="domain" description="M23ase beta-sheet core" evidence="2">
    <location>
        <begin position="79"/>
        <end position="180"/>
    </location>
</feature>
<reference evidence="4" key="1">
    <citation type="journal article" date="2017" name="Genome Announc.">
        <title>Draft Genome Sequence of Terrimicrobium sacchariphilum NM-5T, a Facultative Anaerobic Soil Bacterium of the Class Spartobacteria.</title>
        <authorList>
            <person name="Qiu Y.L."/>
            <person name="Tourlousse D.M."/>
            <person name="Matsuura N."/>
            <person name="Ohashi A."/>
            <person name="Sekiguchi Y."/>
        </authorList>
    </citation>
    <scope>NUCLEOTIDE SEQUENCE [LARGE SCALE GENOMIC DNA]</scope>
    <source>
        <strain evidence="4">NM-5</strain>
    </source>
</reference>
<name>A0A146G547_TERSA</name>
<sequence length="339" mass="36669">MTRGFAGLLLLATSLSLGAAPLIDFPTANHAILDGRPQDFFMYVNRDFEGEKSQPWQGGQFGYVRGPVRVGSKVLYAQIHEGIDIKPLTRDAAGNPLDPVKAAAAGKVVHVSREAGASNYGRYVVIEHQWGGSPFYTLYAHLSTIAVEPGQAVGQGQTIGQMGFTGAGIDRPRAHVHFEVCMLLSRNFDSWHATNFPGSPNKHGLYNGLNLVGMDPAKVLIASQQNENLDIRSHVANQEPAFKIGIPARPTFDLIRNYPWLAAGQPANPQAWAITFTRHGVPIRVEALNQPLQGPVALWVKDTGDAYTYTTKGLITGVPGASPRLTDSGKRFAALLAWP</sequence>
<comment type="caution">
    <text evidence="3">The sequence shown here is derived from an EMBL/GenBank/DDBJ whole genome shotgun (WGS) entry which is preliminary data.</text>
</comment>
<dbReference type="SUPFAM" id="SSF51261">
    <property type="entry name" value="Duplicated hybrid motif"/>
    <property type="match status" value="1"/>
</dbReference>
<feature type="chain" id="PRO_5007524410" evidence="1">
    <location>
        <begin position="20"/>
        <end position="339"/>
    </location>
</feature>
<dbReference type="OrthoDB" id="186635at2"/>
<organism evidence="3 4">
    <name type="scientific">Terrimicrobium sacchariphilum</name>
    <dbReference type="NCBI Taxonomy" id="690879"/>
    <lineage>
        <taxon>Bacteria</taxon>
        <taxon>Pseudomonadati</taxon>
        <taxon>Verrucomicrobiota</taxon>
        <taxon>Terrimicrobiia</taxon>
        <taxon>Terrimicrobiales</taxon>
        <taxon>Terrimicrobiaceae</taxon>
        <taxon>Terrimicrobium</taxon>
    </lineage>
</organism>